<keyword evidence="3 5" id="KW-1133">Transmembrane helix</keyword>
<feature type="transmembrane region" description="Helical" evidence="5">
    <location>
        <begin position="348"/>
        <end position="365"/>
    </location>
</feature>
<dbReference type="PANTHER" id="PTHR37422:SF17">
    <property type="entry name" value="O-ANTIGEN LIGASE"/>
    <property type="match status" value="1"/>
</dbReference>
<feature type="domain" description="O-antigen ligase-related" evidence="6">
    <location>
        <begin position="179"/>
        <end position="331"/>
    </location>
</feature>
<accession>A0A2S7V7F1</accession>
<feature type="transmembrane region" description="Helical" evidence="5">
    <location>
        <begin position="179"/>
        <end position="207"/>
    </location>
</feature>
<keyword evidence="2 5" id="KW-0812">Transmembrane</keyword>
<dbReference type="InterPro" id="IPR051533">
    <property type="entry name" value="WaaL-like"/>
</dbReference>
<protein>
    <recommendedName>
        <fullName evidence="6">O-antigen ligase-related domain-containing protein</fullName>
    </recommendedName>
</protein>
<feature type="transmembrane region" description="Helical" evidence="5">
    <location>
        <begin position="67"/>
        <end position="85"/>
    </location>
</feature>
<proteinExistence type="predicted"/>
<evidence type="ECO:0000313" key="8">
    <source>
        <dbReference type="Proteomes" id="UP000238707"/>
    </source>
</evidence>
<feature type="transmembrane region" description="Helical" evidence="5">
    <location>
        <begin position="148"/>
        <end position="167"/>
    </location>
</feature>
<dbReference type="EMBL" id="MSCI01000003">
    <property type="protein sequence ID" value="PQJ58166.1"/>
    <property type="molecule type" value="Genomic_DNA"/>
</dbReference>
<dbReference type="PANTHER" id="PTHR37422">
    <property type="entry name" value="TEICHURONIC ACID BIOSYNTHESIS PROTEIN TUAE"/>
    <property type="match status" value="1"/>
</dbReference>
<evidence type="ECO:0000256" key="5">
    <source>
        <dbReference type="SAM" id="Phobius"/>
    </source>
</evidence>
<dbReference type="AlphaFoldDB" id="A0A2S7V7F1"/>
<evidence type="ECO:0000256" key="3">
    <source>
        <dbReference type="ARBA" id="ARBA00022989"/>
    </source>
</evidence>
<feature type="transmembrane region" description="Helical" evidence="5">
    <location>
        <begin position="116"/>
        <end position="136"/>
    </location>
</feature>
<organism evidence="7 8">
    <name type="scientific">Vibrio chagasii</name>
    <dbReference type="NCBI Taxonomy" id="170679"/>
    <lineage>
        <taxon>Bacteria</taxon>
        <taxon>Pseudomonadati</taxon>
        <taxon>Pseudomonadota</taxon>
        <taxon>Gammaproteobacteria</taxon>
        <taxon>Vibrionales</taxon>
        <taxon>Vibrionaceae</taxon>
        <taxon>Vibrio</taxon>
    </lineage>
</organism>
<dbReference type="Proteomes" id="UP000238707">
    <property type="component" value="Unassembled WGS sequence"/>
</dbReference>
<evidence type="ECO:0000313" key="7">
    <source>
        <dbReference type="EMBL" id="PQJ58166.1"/>
    </source>
</evidence>
<sequence length="402" mass="45773">MSNMQNLNLKKITDIIILLPIIWLFSGFLIVPGADKSIVIIFLISIIVSVGYYKLDNIKKNYKNPYILSLFVISIFNVLFYETIGFSSGELRSYLAAMLYLLVLPKDILNFKNLKWLLLFAAFLSFLMLTYNRYGLDIERGIRTVNPIPYSITLTLYAISALYLCLFKKCKISIVSYTLLVMGIFITETRGAIFPLIITSSLLVFLYLTNNKSIKLKHLFVTIISLSVIFMASFEVIKNRTEVTLVEIQRLSDGDMNSSIGLRFQFWKAAQQLYALSPIYGLGDSHADELKTLNRKGKVSDAVARYSPTHYHNQYIDKLVKTGILGCILLLAIQVIPCIISFRKKTKTRVLVYTLTMLIALACLTDTPMSQPFSLLPILLLTYFLLNCNEESVNYDTEMKPH</sequence>
<feature type="transmembrane region" description="Helical" evidence="5">
    <location>
        <begin position="12"/>
        <end position="31"/>
    </location>
</feature>
<comment type="caution">
    <text evidence="7">The sequence shown here is derived from an EMBL/GenBank/DDBJ whole genome shotgun (WGS) entry which is preliminary data.</text>
</comment>
<name>A0A2S7V7F1_9VIBR</name>
<gene>
    <name evidence="7" type="ORF">BTO10_20845</name>
</gene>
<feature type="transmembrane region" description="Helical" evidence="5">
    <location>
        <begin position="37"/>
        <end position="55"/>
    </location>
</feature>
<reference evidence="7 8" key="1">
    <citation type="submission" date="2016-12" db="EMBL/GenBank/DDBJ databases">
        <title>Diversity of luminous bacteria.</title>
        <authorList>
            <person name="Yoshizawa S."/>
            <person name="Kogure K."/>
        </authorList>
    </citation>
    <scope>NUCLEOTIDE SEQUENCE [LARGE SCALE GENOMIC DNA]</scope>
    <source>
        <strain evidence="7 8">LC2-408</strain>
    </source>
</reference>
<keyword evidence="8" id="KW-1185">Reference proteome</keyword>
<dbReference type="GO" id="GO:0016020">
    <property type="term" value="C:membrane"/>
    <property type="evidence" value="ECO:0007669"/>
    <property type="project" value="UniProtKB-SubCell"/>
</dbReference>
<dbReference type="Pfam" id="PF04932">
    <property type="entry name" value="Wzy_C"/>
    <property type="match status" value="1"/>
</dbReference>
<feature type="transmembrane region" description="Helical" evidence="5">
    <location>
        <begin position="323"/>
        <end position="342"/>
    </location>
</feature>
<evidence type="ECO:0000256" key="1">
    <source>
        <dbReference type="ARBA" id="ARBA00004141"/>
    </source>
</evidence>
<keyword evidence="4 5" id="KW-0472">Membrane</keyword>
<comment type="subcellular location">
    <subcellularLocation>
        <location evidence="1">Membrane</location>
        <topology evidence="1">Multi-pass membrane protein</topology>
    </subcellularLocation>
</comment>
<evidence type="ECO:0000256" key="2">
    <source>
        <dbReference type="ARBA" id="ARBA00022692"/>
    </source>
</evidence>
<evidence type="ECO:0000259" key="6">
    <source>
        <dbReference type="Pfam" id="PF04932"/>
    </source>
</evidence>
<feature type="transmembrane region" description="Helical" evidence="5">
    <location>
        <begin position="219"/>
        <end position="237"/>
    </location>
</feature>
<dbReference type="InterPro" id="IPR007016">
    <property type="entry name" value="O-antigen_ligase-rel_domated"/>
</dbReference>
<evidence type="ECO:0000256" key="4">
    <source>
        <dbReference type="ARBA" id="ARBA00023136"/>
    </source>
</evidence>